<dbReference type="OrthoDB" id="9770450at2"/>
<dbReference type="Pfam" id="PF05136">
    <property type="entry name" value="Phage_portal_2"/>
    <property type="match status" value="1"/>
</dbReference>
<name>A3K1Z6_SAGS3</name>
<evidence type="ECO:0000313" key="1">
    <source>
        <dbReference type="EMBL" id="EBA08942.1"/>
    </source>
</evidence>
<keyword evidence="2" id="KW-1185">Reference proteome</keyword>
<gene>
    <name evidence="1" type="ORF">SSE37_04830</name>
</gene>
<comment type="caution">
    <text evidence="1">The sequence shown here is derived from an EMBL/GenBank/DDBJ whole genome shotgun (WGS) entry which is preliminary data.</text>
</comment>
<organism evidence="1 2">
    <name type="scientific">Sagittula stellata (strain ATCC 700073 / DSM 11524 / E-37)</name>
    <dbReference type="NCBI Taxonomy" id="388399"/>
    <lineage>
        <taxon>Bacteria</taxon>
        <taxon>Pseudomonadati</taxon>
        <taxon>Pseudomonadota</taxon>
        <taxon>Alphaproteobacteria</taxon>
        <taxon>Rhodobacterales</taxon>
        <taxon>Roseobacteraceae</taxon>
        <taxon>Sagittula</taxon>
    </lineage>
</organism>
<dbReference type="EMBL" id="AAYA01000004">
    <property type="protein sequence ID" value="EBA08942.1"/>
    <property type="molecule type" value="Genomic_DNA"/>
</dbReference>
<reference evidence="1 2" key="1">
    <citation type="submission" date="2006-06" db="EMBL/GenBank/DDBJ databases">
        <authorList>
            <person name="Moran M.A."/>
            <person name="Ferriera S."/>
            <person name="Johnson J."/>
            <person name="Kravitz S."/>
            <person name="Beeson K."/>
            <person name="Sutton G."/>
            <person name="Rogers Y.-H."/>
            <person name="Friedman R."/>
            <person name="Frazier M."/>
            <person name="Venter J.C."/>
        </authorList>
    </citation>
    <scope>NUCLEOTIDE SEQUENCE [LARGE SCALE GENOMIC DNA]</scope>
    <source>
        <strain evidence="1 2">E-37</strain>
    </source>
</reference>
<dbReference type="RefSeq" id="WP_005857904.1">
    <property type="nucleotide sequence ID" value="NZ_AAYA01000004.1"/>
</dbReference>
<sequence length="497" mass="54584">MLGIGTVRAWLQASRAEADLRRVSAEKRAEVIQAYDAARVGGRMAGWSRPHTSAATELQGALPFLRAGARDLVRNSPFASRAVRVVASHVAGSGVRPRLADEIAGLEAREALQRITRDQWERFQENCDPEGQMDFYGQQRLVMRTVAEGGEALRLWFPVSDRGRLFWRCRIVEGDLLDHQRNEDLPGGGRVVQGVEFDALGRRVAYHLFEGHPGDSYAATGWKQTTRRVSAEYVDHIFEVLRPGQVRGVSWFAPVATVLRDLDDLAEAEVVRKKLEACISMVVHNAHEDAAPDGAAIAPATGDAAVPLRSASGSPIERMQPGMVLEARPGWGVEFNAPPASPGLVEHMKERLHAVAAGIGVTYMQMTGDMSRANYSSMREGRIEFNRLVDSWQADLMVQQSGRPAWRRVMQAASINGELTTRLTPRAKYIAPKRPWVDPQKDVSAAVLEIENFIADPEAVIEATGKTPEEVMAGQKRWRGMRAGIAGETPTGTGDEA</sequence>
<dbReference type="GO" id="GO:0005198">
    <property type="term" value="F:structural molecule activity"/>
    <property type="evidence" value="ECO:0007669"/>
    <property type="project" value="InterPro"/>
</dbReference>
<dbReference type="InterPro" id="IPR006429">
    <property type="entry name" value="Phage_lambda_portal"/>
</dbReference>
<dbReference type="GO" id="GO:0019068">
    <property type="term" value="P:virion assembly"/>
    <property type="evidence" value="ECO:0007669"/>
    <property type="project" value="InterPro"/>
</dbReference>
<dbReference type="eggNOG" id="COG5511">
    <property type="taxonomic scope" value="Bacteria"/>
</dbReference>
<dbReference type="AlphaFoldDB" id="A3K1Z6"/>
<dbReference type="Proteomes" id="UP000005713">
    <property type="component" value="Unassembled WGS sequence"/>
</dbReference>
<accession>A3K1Z6</accession>
<dbReference type="NCBIfam" id="TIGR01539">
    <property type="entry name" value="portal_lambda"/>
    <property type="match status" value="1"/>
</dbReference>
<evidence type="ECO:0000313" key="2">
    <source>
        <dbReference type="Proteomes" id="UP000005713"/>
    </source>
</evidence>
<proteinExistence type="predicted"/>
<protein>
    <submittedName>
        <fullName evidence="1">Phage portal protein, lambda</fullName>
    </submittedName>
</protein>